<name>A0A6G0XD20_9STRA</name>
<evidence type="ECO:0000313" key="1">
    <source>
        <dbReference type="EMBL" id="KAF0738100.1"/>
    </source>
</evidence>
<evidence type="ECO:0000313" key="2">
    <source>
        <dbReference type="Proteomes" id="UP000481153"/>
    </source>
</evidence>
<dbReference type="Proteomes" id="UP000481153">
    <property type="component" value="Unassembled WGS sequence"/>
</dbReference>
<dbReference type="Pfam" id="PF12796">
    <property type="entry name" value="Ank_2"/>
    <property type="match status" value="1"/>
</dbReference>
<dbReference type="PANTHER" id="PTHR46586:SF3">
    <property type="entry name" value="ANKYRIN REPEAT-CONTAINING PROTEIN"/>
    <property type="match status" value="1"/>
</dbReference>
<dbReference type="VEuPathDB" id="FungiDB:AeMF1_004079"/>
<dbReference type="InterPro" id="IPR036770">
    <property type="entry name" value="Ankyrin_rpt-contain_sf"/>
</dbReference>
<dbReference type="AlphaFoldDB" id="A0A6G0XD20"/>
<dbReference type="PANTHER" id="PTHR46586">
    <property type="entry name" value="ANKYRIN REPEAT-CONTAINING PROTEIN"/>
    <property type="match status" value="1"/>
</dbReference>
<dbReference type="Gene3D" id="1.25.40.20">
    <property type="entry name" value="Ankyrin repeat-containing domain"/>
    <property type="match status" value="2"/>
</dbReference>
<gene>
    <name evidence="1" type="ORF">Ae201684_006089</name>
</gene>
<dbReference type="SUPFAM" id="SSF48403">
    <property type="entry name" value="Ankyrin repeat"/>
    <property type="match status" value="1"/>
</dbReference>
<comment type="caution">
    <text evidence="1">The sequence shown here is derived from an EMBL/GenBank/DDBJ whole genome shotgun (WGS) entry which is preliminary data.</text>
</comment>
<dbReference type="EMBL" id="VJMJ01000079">
    <property type="protein sequence ID" value="KAF0738100.1"/>
    <property type="molecule type" value="Genomic_DNA"/>
</dbReference>
<sequence length="329" mass="36676">MSSVLQVLTSQELFPLVAGFQSGIYADVRPLLRVLSHLPSPRSLYYLMIGNYDDFRLEISTFGSIFQPWFQQHGYRGIERLFSCTDSMAFVVELDAAYRGDVNLVDYMEAHGHLDPLVPLVDLAAWTGQLQLIRFLVDERHCGVVTPTTIDWAACNGQLAVVEYFTNVMWAPCTTQAMDGAARCGHLNVVKFLHSARSEGCTTSAMDRAACYGFLDVVEFLHASRTEGCTYRAMDDAAANGHLDIVKFLSTERLEGCSTEAMDGAAFNGHLDIVKYLNEHRTEGCSSDALRGALAFGHHDIALYLKNHVELPPSLWSDDEVEDEFWIES</sequence>
<reference evidence="1 2" key="1">
    <citation type="submission" date="2019-07" db="EMBL/GenBank/DDBJ databases">
        <title>Genomics analysis of Aphanomyces spp. identifies a new class of oomycete effector associated with host adaptation.</title>
        <authorList>
            <person name="Gaulin E."/>
        </authorList>
    </citation>
    <scope>NUCLEOTIDE SEQUENCE [LARGE SCALE GENOMIC DNA]</scope>
    <source>
        <strain evidence="1 2">ATCC 201684</strain>
    </source>
</reference>
<proteinExistence type="predicted"/>
<dbReference type="InterPro" id="IPR052050">
    <property type="entry name" value="SecEffector_AnkRepeat"/>
</dbReference>
<keyword evidence="2" id="KW-1185">Reference proteome</keyword>
<organism evidence="1 2">
    <name type="scientific">Aphanomyces euteiches</name>
    <dbReference type="NCBI Taxonomy" id="100861"/>
    <lineage>
        <taxon>Eukaryota</taxon>
        <taxon>Sar</taxon>
        <taxon>Stramenopiles</taxon>
        <taxon>Oomycota</taxon>
        <taxon>Saprolegniomycetes</taxon>
        <taxon>Saprolegniales</taxon>
        <taxon>Verrucalvaceae</taxon>
        <taxon>Aphanomyces</taxon>
    </lineage>
</organism>
<dbReference type="InterPro" id="IPR002110">
    <property type="entry name" value="Ankyrin_rpt"/>
</dbReference>
<protein>
    <submittedName>
        <fullName evidence="1">Uncharacterized protein</fullName>
    </submittedName>
</protein>
<accession>A0A6G0XD20</accession>